<dbReference type="Pfam" id="PF12706">
    <property type="entry name" value="Lactamase_B_2"/>
    <property type="match status" value="1"/>
</dbReference>
<dbReference type="SMART" id="SM00849">
    <property type="entry name" value="Lactamase_B"/>
    <property type="match status" value="1"/>
</dbReference>
<reference evidence="3" key="1">
    <citation type="submission" date="2016-10" db="EMBL/GenBank/DDBJ databases">
        <authorList>
            <person name="Varghese N."/>
            <person name="Submissions S."/>
        </authorList>
    </citation>
    <scope>NUCLEOTIDE SEQUENCE [LARGE SCALE GENOMIC DNA]</scope>
    <source>
        <strain evidence="3">DSM 8987</strain>
    </source>
</reference>
<dbReference type="Proteomes" id="UP000243205">
    <property type="component" value="Unassembled WGS sequence"/>
</dbReference>
<accession>A0A1G7CG81</accession>
<dbReference type="InterPro" id="IPR001279">
    <property type="entry name" value="Metallo-B-lactamas"/>
</dbReference>
<organism evidence="2 3">
    <name type="scientific">Desulfuromonas thiophila</name>
    <dbReference type="NCBI Taxonomy" id="57664"/>
    <lineage>
        <taxon>Bacteria</taxon>
        <taxon>Pseudomonadati</taxon>
        <taxon>Thermodesulfobacteriota</taxon>
        <taxon>Desulfuromonadia</taxon>
        <taxon>Desulfuromonadales</taxon>
        <taxon>Desulfuromonadaceae</taxon>
        <taxon>Desulfuromonas</taxon>
    </lineage>
</organism>
<proteinExistence type="predicted"/>
<dbReference type="Gene3D" id="3.60.15.10">
    <property type="entry name" value="Ribonuclease Z/Hydroxyacylglutathione hydrolase-like"/>
    <property type="match status" value="1"/>
</dbReference>
<evidence type="ECO:0000313" key="3">
    <source>
        <dbReference type="Proteomes" id="UP000243205"/>
    </source>
</evidence>
<keyword evidence="3" id="KW-1185">Reference proteome</keyword>
<dbReference type="InterPro" id="IPR036866">
    <property type="entry name" value="RibonucZ/Hydroxyglut_hydro"/>
</dbReference>
<dbReference type="EMBL" id="FNAQ01000009">
    <property type="protein sequence ID" value="SDE37696.1"/>
    <property type="molecule type" value="Genomic_DNA"/>
</dbReference>
<dbReference type="PANTHER" id="PTHR47619">
    <property type="entry name" value="METALLO-HYDROLASE YYCJ-RELATED"/>
    <property type="match status" value="1"/>
</dbReference>
<dbReference type="SUPFAM" id="SSF56281">
    <property type="entry name" value="Metallo-hydrolase/oxidoreductase"/>
    <property type="match status" value="1"/>
</dbReference>
<dbReference type="RefSeq" id="WP_245691428.1">
    <property type="nucleotide sequence ID" value="NZ_FNAQ01000009.1"/>
</dbReference>
<gene>
    <name evidence="2" type="ORF">SAMN05661003_10959</name>
</gene>
<feature type="domain" description="Metallo-beta-lactamase" evidence="1">
    <location>
        <begin position="25"/>
        <end position="192"/>
    </location>
</feature>
<evidence type="ECO:0000313" key="2">
    <source>
        <dbReference type="EMBL" id="SDE37696.1"/>
    </source>
</evidence>
<evidence type="ECO:0000259" key="1">
    <source>
        <dbReference type="SMART" id="SM00849"/>
    </source>
</evidence>
<dbReference type="InterPro" id="IPR052533">
    <property type="entry name" value="WalJ/YycJ-like"/>
</dbReference>
<dbReference type="STRING" id="57664.SAMN05661003_10959"/>
<protein>
    <submittedName>
        <fullName evidence="2">Phosphoribosyl 1,2-cyclic phosphodiesterase</fullName>
    </submittedName>
</protein>
<dbReference type="PANTHER" id="PTHR47619:SF1">
    <property type="entry name" value="EXODEOXYRIBONUCLEASE WALJ"/>
    <property type="match status" value="1"/>
</dbReference>
<sequence length="270" mass="29639">MAANQGRHRGEEQRVRICQLASGSKGNALYVESGQTRILVDGGLSARALEQRLATIGVAGHQLDAVFLTHEHGDHSLGVGPLCRRFDLPLYVVPQTLAALPRLGRVRCCLFEPGQALEFQDLRLESFCVTHDAVAPVGFVIEGQRGRLGLATDLGVATRLVQDRLQGCQALILEANHDEQLLHDGPYPWPLKQRIRSRHGHLSNREAAELLQSLLWPGLQTVVLAHLSETNNRPELARQSVASVLQPQNICRPQLLVAGPLTPMLWSLAD</sequence>
<name>A0A1G7CG81_9BACT</name>
<dbReference type="AlphaFoldDB" id="A0A1G7CG81"/>